<comment type="caution">
    <text evidence="3">The sequence shown here is derived from an EMBL/GenBank/DDBJ whole genome shotgun (WGS) entry which is preliminary data.</text>
</comment>
<accession>A0A8J5XJP4</accession>
<dbReference type="OrthoDB" id="1924787at2759"/>
<evidence type="ECO:0000259" key="2">
    <source>
        <dbReference type="Pfam" id="PF03016"/>
    </source>
</evidence>
<name>A0A8J5XJP4_DIALT</name>
<dbReference type="InterPro" id="IPR004263">
    <property type="entry name" value="Exostosin"/>
</dbReference>
<organism evidence="3 4">
    <name type="scientific">Diacronema lutheri</name>
    <name type="common">Unicellular marine alga</name>
    <name type="synonym">Monochrysis lutheri</name>
    <dbReference type="NCBI Taxonomy" id="2081491"/>
    <lineage>
        <taxon>Eukaryota</taxon>
        <taxon>Haptista</taxon>
        <taxon>Haptophyta</taxon>
        <taxon>Pavlovophyceae</taxon>
        <taxon>Pavlovales</taxon>
        <taxon>Pavlovaceae</taxon>
        <taxon>Diacronema</taxon>
    </lineage>
</organism>
<dbReference type="PANTHER" id="PTHR11062">
    <property type="entry name" value="EXOSTOSIN HEPARAN SULFATE GLYCOSYLTRANSFERASE -RELATED"/>
    <property type="match status" value="1"/>
</dbReference>
<dbReference type="Pfam" id="PF03016">
    <property type="entry name" value="Exostosin_GT47"/>
    <property type="match status" value="1"/>
</dbReference>
<evidence type="ECO:0000313" key="4">
    <source>
        <dbReference type="Proteomes" id="UP000751190"/>
    </source>
</evidence>
<evidence type="ECO:0000313" key="3">
    <source>
        <dbReference type="EMBL" id="KAG8465597.1"/>
    </source>
</evidence>
<sequence length="443" mass="47737">MAGTSAERLELLGSWRHAEGQGAQARVACDAGGTPCTVLRSARRAVACATAALAAAFVVAAGTGASRASGAWRLALLLDRGLDGVPTWTYTELPDSLLAPRWVWFKEFRRNAARAHPTRVRAPADAQLELVCCLHRGNVGALSALPPRPSSRPYLVWMEDIRWHRCAECVDRRTRETCLSFERIRTGRADLAFAAFDIGPGRFVTFAPPHFWRAGPPADLTRWRFFATCRGTFRAAARRVGWNGDGGVRAELQRSFGLPHADARAAAELEALGVVVELRNLSGPAAPAVSAADAARYVALMDTAYALLPRGDGLWSYRFSDAVGACAIPVVLADKLHLPYSPIIDWAASSITLPEALARDRAALLRALPTDRATIIAMRERVCEINARYFATERRRFDALLLAGAAIASRAVPATAQSRSEPPLLAFASAGAAVRSPALSHRG</sequence>
<dbReference type="EMBL" id="JAGTXO010000010">
    <property type="protein sequence ID" value="KAG8465597.1"/>
    <property type="molecule type" value="Genomic_DNA"/>
</dbReference>
<reference evidence="3" key="1">
    <citation type="submission" date="2021-05" db="EMBL/GenBank/DDBJ databases">
        <title>The genome of the haptophyte Pavlova lutheri (Diacronema luteri, Pavlovales) - a model for lipid biosynthesis in eukaryotic algae.</title>
        <authorList>
            <person name="Hulatt C.J."/>
            <person name="Posewitz M.C."/>
        </authorList>
    </citation>
    <scope>NUCLEOTIDE SEQUENCE</scope>
    <source>
        <strain evidence="3">NIVA-4/92</strain>
    </source>
</reference>
<evidence type="ECO:0000256" key="1">
    <source>
        <dbReference type="ARBA" id="ARBA00010271"/>
    </source>
</evidence>
<gene>
    <name evidence="3" type="ORF">KFE25_002904</name>
</gene>
<dbReference type="GO" id="GO:0016757">
    <property type="term" value="F:glycosyltransferase activity"/>
    <property type="evidence" value="ECO:0007669"/>
    <property type="project" value="InterPro"/>
</dbReference>
<protein>
    <recommendedName>
        <fullName evidence="2">Exostosin GT47 domain-containing protein</fullName>
    </recommendedName>
</protein>
<feature type="domain" description="Exostosin GT47" evidence="2">
    <location>
        <begin position="299"/>
        <end position="368"/>
    </location>
</feature>
<dbReference type="InterPro" id="IPR040911">
    <property type="entry name" value="Exostosin_GT47"/>
</dbReference>
<proteinExistence type="inferred from homology"/>
<keyword evidence="4" id="KW-1185">Reference proteome</keyword>
<dbReference type="Proteomes" id="UP000751190">
    <property type="component" value="Unassembled WGS sequence"/>
</dbReference>
<comment type="similarity">
    <text evidence="1">Belongs to the glycosyltransferase 47 family.</text>
</comment>
<dbReference type="AlphaFoldDB" id="A0A8J5XJP4"/>